<dbReference type="SUPFAM" id="SSF54928">
    <property type="entry name" value="RNA-binding domain, RBD"/>
    <property type="match status" value="1"/>
</dbReference>
<dbReference type="EMBL" id="JAGFMF010011987">
    <property type="protein sequence ID" value="KAG8508762.1"/>
    <property type="molecule type" value="Genomic_DNA"/>
</dbReference>
<feature type="compositionally biased region" description="Low complexity" evidence="2">
    <location>
        <begin position="146"/>
        <end position="158"/>
    </location>
</feature>
<dbReference type="PANTHER" id="PTHR48026">
    <property type="entry name" value="HOMOLOGOUS TO DROSOPHILA SQD (SQUID) PROTEIN"/>
    <property type="match status" value="1"/>
</dbReference>
<proteinExistence type="predicted"/>
<evidence type="ECO:0000313" key="4">
    <source>
        <dbReference type="EMBL" id="KAG8508762.1"/>
    </source>
</evidence>
<dbReference type="AlphaFoldDB" id="A0A8J6DGQ2"/>
<comment type="caution">
    <text evidence="4">The sequence shown here is derived from an EMBL/GenBank/DDBJ whole genome shotgun (WGS) entry which is preliminary data.</text>
</comment>
<feature type="region of interest" description="Disordered" evidence="2">
    <location>
        <begin position="145"/>
        <end position="175"/>
    </location>
</feature>
<feature type="non-terminal residue" evidence="4">
    <location>
        <position position="294"/>
    </location>
</feature>
<protein>
    <submittedName>
        <fullName evidence="4">Heterogeneous nuclear ribonucleoprotein A1</fullName>
    </submittedName>
</protein>
<dbReference type="InterPro" id="IPR035979">
    <property type="entry name" value="RBD_domain_sf"/>
</dbReference>
<evidence type="ECO:0000259" key="3">
    <source>
        <dbReference type="Pfam" id="PF00076"/>
    </source>
</evidence>
<feature type="domain" description="RRM" evidence="3">
    <location>
        <begin position="18"/>
        <end position="64"/>
    </location>
</feature>
<evidence type="ECO:0000256" key="2">
    <source>
        <dbReference type="SAM" id="MobiDB-lite"/>
    </source>
</evidence>
<dbReference type="Proteomes" id="UP000700334">
    <property type="component" value="Unassembled WGS sequence"/>
</dbReference>
<evidence type="ECO:0000313" key="5">
    <source>
        <dbReference type="Proteomes" id="UP000700334"/>
    </source>
</evidence>
<accession>A0A8J6DGQ2</accession>
<name>A0A8J6DGQ2_GALPY</name>
<dbReference type="GO" id="GO:0000398">
    <property type="term" value="P:mRNA splicing, via spliceosome"/>
    <property type="evidence" value="ECO:0007669"/>
    <property type="project" value="TreeGrafter"/>
</dbReference>
<keyword evidence="1" id="KW-0694">RNA-binding</keyword>
<keyword evidence="5" id="KW-1185">Reference proteome</keyword>
<dbReference type="InterPro" id="IPR000504">
    <property type="entry name" value="RRM_dom"/>
</dbReference>
<dbReference type="GO" id="GO:0071013">
    <property type="term" value="C:catalytic step 2 spliceosome"/>
    <property type="evidence" value="ECO:0007669"/>
    <property type="project" value="TreeGrafter"/>
</dbReference>
<dbReference type="Gene3D" id="3.30.70.330">
    <property type="match status" value="2"/>
</dbReference>
<keyword evidence="4" id="KW-0687">Ribonucleoprotein</keyword>
<dbReference type="PANTHER" id="PTHR48026:SF2">
    <property type="entry name" value="HETEROGENEOUS NUCLEAR RIBONUCLEOPROTEIN A1-RELATED"/>
    <property type="match status" value="1"/>
</dbReference>
<dbReference type="Pfam" id="PF00076">
    <property type="entry name" value="RRM_1"/>
    <property type="match status" value="1"/>
</dbReference>
<gene>
    <name evidence="4" type="ORF">J0S82_004637</name>
</gene>
<dbReference type="GO" id="GO:0003730">
    <property type="term" value="F:mRNA 3'-UTR binding"/>
    <property type="evidence" value="ECO:0007669"/>
    <property type="project" value="TreeGrafter"/>
</dbReference>
<evidence type="ECO:0000256" key="1">
    <source>
        <dbReference type="ARBA" id="ARBA00022884"/>
    </source>
</evidence>
<sequence length="294" mass="32138">LSCLSQFFKELEQLQRFFIGVLRFETTDKTLKSHSEQWGMFTDCVVMRDLNIKLSRSFGLVTYALVEPRSLYVSRQESQRPGGLLTVKKIFAGGIEEDIEKHHLRDYFEQCGKIEMIEIMTDGAKCHTVNSHNCEVRKALAKQETASASSSQKDQSGSGNVGGGHGGGFGKNNNFGHGGNFSGQGGFGGNHGSGRYGNSGDGYNGFDLVMIEAILEVVEATMILAITAINLQISNPSKEKTLETEALALGVGEASTLSNQESKVAMVVPEEQQWQKVLINCGETKFSRRGEPEK</sequence>
<organism evidence="4 5">
    <name type="scientific">Galemys pyrenaicus</name>
    <name type="common">Iberian desman</name>
    <name type="synonym">Pyrenean desman</name>
    <dbReference type="NCBI Taxonomy" id="202257"/>
    <lineage>
        <taxon>Eukaryota</taxon>
        <taxon>Metazoa</taxon>
        <taxon>Chordata</taxon>
        <taxon>Craniata</taxon>
        <taxon>Vertebrata</taxon>
        <taxon>Euteleostomi</taxon>
        <taxon>Mammalia</taxon>
        <taxon>Eutheria</taxon>
        <taxon>Laurasiatheria</taxon>
        <taxon>Eulipotyphla</taxon>
        <taxon>Talpidae</taxon>
        <taxon>Galemys</taxon>
    </lineage>
</organism>
<feature type="compositionally biased region" description="Gly residues" evidence="2">
    <location>
        <begin position="159"/>
        <end position="175"/>
    </location>
</feature>
<dbReference type="InterPro" id="IPR012677">
    <property type="entry name" value="Nucleotide-bd_a/b_plait_sf"/>
</dbReference>
<reference evidence="4" key="1">
    <citation type="journal article" date="2021" name="Evol. Appl.">
        <title>The genome of the Pyrenean desman and the effects of bottlenecks and inbreeding on the genomic landscape of an endangered species.</title>
        <authorList>
            <person name="Escoda L."/>
            <person name="Castresana J."/>
        </authorList>
    </citation>
    <scope>NUCLEOTIDE SEQUENCE</scope>
    <source>
        <strain evidence="4">IBE-C5619</strain>
    </source>
</reference>